<name>A0A7W9TCZ0_9ACTN</name>
<gene>
    <name evidence="1" type="ORF">HNR57_003787</name>
</gene>
<dbReference type="PANTHER" id="PTHR40036">
    <property type="entry name" value="MACROCIN O-METHYLTRANSFERASE"/>
    <property type="match status" value="1"/>
</dbReference>
<dbReference type="Proteomes" id="UP000591537">
    <property type="component" value="Unassembled WGS sequence"/>
</dbReference>
<dbReference type="EMBL" id="JACHGV010000005">
    <property type="protein sequence ID" value="MBB6077861.1"/>
    <property type="molecule type" value="Genomic_DNA"/>
</dbReference>
<evidence type="ECO:0000313" key="1">
    <source>
        <dbReference type="EMBL" id="MBB6077861.1"/>
    </source>
</evidence>
<protein>
    <submittedName>
        <fullName evidence="1">Uncharacterized protein</fullName>
    </submittedName>
</protein>
<accession>A0A7W9TCZ0</accession>
<reference evidence="1 2" key="1">
    <citation type="submission" date="2020-08" db="EMBL/GenBank/DDBJ databases">
        <title>Genomic Encyclopedia of Type Strains, Phase IV (KMG-IV): sequencing the most valuable type-strain genomes for metagenomic binning, comparative biology and taxonomic classification.</title>
        <authorList>
            <person name="Goeker M."/>
        </authorList>
    </citation>
    <scope>NUCLEOTIDE SEQUENCE [LARGE SCALE GENOMIC DNA]</scope>
    <source>
        <strain evidence="1 2">DSM 43350</strain>
    </source>
</reference>
<dbReference type="AlphaFoldDB" id="A0A7W9TCZ0"/>
<organism evidence="1 2">
    <name type="scientific">Streptomyces paradoxus</name>
    <dbReference type="NCBI Taxonomy" id="66375"/>
    <lineage>
        <taxon>Bacteria</taxon>
        <taxon>Bacillati</taxon>
        <taxon>Actinomycetota</taxon>
        <taxon>Actinomycetes</taxon>
        <taxon>Kitasatosporales</taxon>
        <taxon>Streptomycetaceae</taxon>
        <taxon>Streptomyces</taxon>
    </lineage>
</organism>
<keyword evidence="2" id="KW-1185">Reference proteome</keyword>
<dbReference type="Gene3D" id="3.40.50.150">
    <property type="entry name" value="Vaccinia Virus protein VP39"/>
    <property type="match status" value="1"/>
</dbReference>
<proteinExistence type="predicted"/>
<dbReference type="InterPro" id="IPR008884">
    <property type="entry name" value="TylF_MeTrfase"/>
</dbReference>
<dbReference type="PANTHER" id="PTHR40036:SF1">
    <property type="entry name" value="MACROCIN O-METHYLTRANSFERASE"/>
    <property type="match status" value="1"/>
</dbReference>
<dbReference type="RefSeq" id="WP_184561139.1">
    <property type="nucleotide sequence ID" value="NZ_BAAARS010000005.1"/>
</dbReference>
<sequence length="267" mass="29863">MPKAKTAVRHTLDRLLRIADARVITMEEEDAGRGRYARAVQGLYDVYVEHVLPDLRERDGRVSLIANLIGTETGEAMFLLHWLQNAQDSGEGDIVEMGVAQGATSALLANEILNTRRHLWLYDSFRGLSRPTTEDRLIDDIENRGSMDGYESTMAFPQQPVKQRLASLGFPPGRTHIVAGFITPDVRDLPDLVAFGYLDFDLYKPILTGLRLLGPRTRPGSVLMVDDYGYFSSGPEQAVRDFLAEDDRFDLVVGPRSAGHFCALLRR</sequence>
<evidence type="ECO:0000313" key="2">
    <source>
        <dbReference type="Proteomes" id="UP000591537"/>
    </source>
</evidence>
<dbReference type="Pfam" id="PF05711">
    <property type="entry name" value="TylF"/>
    <property type="match status" value="1"/>
</dbReference>
<dbReference type="InterPro" id="IPR029063">
    <property type="entry name" value="SAM-dependent_MTases_sf"/>
</dbReference>
<comment type="caution">
    <text evidence="1">The sequence shown here is derived from an EMBL/GenBank/DDBJ whole genome shotgun (WGS) entry which is preliminary data.</text>
</comment>